<dbReference type="STRING" id="1165861.A0A0L0W0Z1"/>
<dbReference type="Proteomes" id="UP000054564">
    <property type="component" value="Unassembled WGS sequence"/>
</dbReference>
<comment type="caution">
    <text evidence="2">The sequence shown here is derived from an EMBL/GenBank/DDBJ whole genome shotgun (WGS) entry which is preliminary data.</text>
</comment>
<evidence type="ECO:0000256" key="1">
    <source>
        <dbReference type="SAM" id="MobiDB-lite"/>
    </source>
</evidence>
<dbReference type="GO" id="GO:0120114">
    <property type="term" value="C:Sm-like protein family complex"/>
    <property type="evidence" value="ECO:0007669"/>
    <property type="project" value="UniProtKB-ARBA"/>
</dbReference>
<dbReference type="Gene3D" id="2.30.30.100">
    <property type="match status" value="1"/>
</dbReference>
<name>A0A0L0W0Z1_9BASI</name>
<gene>
    <name evidence="2" type="ORF">PSTG_01761</name>
</gene>
<feature type="region of interest" description="Disordered" evidence="1">
    <location>
        <begin position="80"/>
        <end position="107"/>
    </location>
</feature>
<organism evidence="2 3">
    <name type="scientific">Puccinia striiformis f. sp. tritici PST-78</name>
    <dbReference type="NCBI Taxonomy" id="1165861"/>
    <lineage>
        <taxon>Eukaryota</taxon>
        <taxon>Fungi</taxon>
        <taxon>Dikarya</taxon>
        <taxon>Basidiomycota</taxon>
        <taxon>Pucciniomycotina</taxon>
        <taxon>Pucciniomycetes</taxon>
        <taxon>Pucciniales</taxon>
        <taxon>Pucciniaceae</taxon>
        <taxon>Puccinia</taxon>
    </lineage>
</organism>
<accession>A0A0L0W0Z1</accession>
<sequence length="107" mass="11328">MTSDIGAPTKLLHEALGHMITVELKTGQVYRGKLHNDQVYIRGPMTRLYVVSDMLQNAPMFKRGTGVKGRGIGTARGRATIQRAQAQRGRGGPPGGGGGGGGGMRRQ</sequence>
<proteinExistence type="predicted"/>
<dbReference type="GO" id="GO:0006396">
    <property type="term" value="P:RNA processing"/>
    <property type="evidence" value="ECO:0007669"/>
    <property type="project" value="InterPro"/>
</dbReference>
<keyword evidence="3" id="KW-1185">Reference proteome</keyword>
<evidence type="ECO:0000313" key="2">
    <source>
        <dbReference type="EMBL" id="KNF05132.1"/>
    </source>
</evidence>
<feature type="compositionally biased region" description="Gly residues" evidence="1">
    <location>
        <begin position="89"/>
        <end position="107"/>
    </location>
</feature>
<dbReference type="EMBL" id="AJIL01000009">
    <property type="protein sequence ID" value="KNF05132.1"/>
    <property type="molecule type" value="Genomic_DNA"/>
</dbReference>
<dbReference type="AlphaFoldDB" id="A0A0L0W0Z1"/>
<protein>
    <submittedName>
        <fullName evidence="2">Uncharacterized protein</fullName>
    </submittedName>
</protein>
<dbReference type="SUPFAM" id="SSF50182">
    <property type="entry name" value="Sm-like ribonucleoproteins"/>
    <property type="match status" value="1"/>
</dbReference>
<reference evidence="3" key="1">
    <citation type="submission" date="2014-03" db="EMBL/GenBank/DDBJ databases">
        <title>The Genome Sequence of Puccinia striiformis f. sp. tritici PST-78.</title>
        <authorList>
            <consortium name="The Broad Institute Genome Sequencing Platform"/>
            <person name="Cuomo C."/>
            <person name="Hulbert S."/>
            <person name="Chen X."/>
            <person name="Walker B."/>
            <person name="Young S.K."/>
            <person name="Zeng Q."/>
            <person name="Gargeya S."/>
            <person name="Fitzgerald M."/>
            <person name="Haas B."/>
            <person name="Abouelleil A."/>
            <person name="Alvarado L."/>
            <person name="Arachchi H.M."/>
            <person name="Berlin A.M."/>
            <person name="Chapman S.B."/>
            <person name="Goldberg J."/>
            <person name="Griggs A."/>
            <person name="Gujja S."/>
            <person name="Hansen M."/>
            <person name="Howarth C."/>
            <person name="Imamovic A."/>
            <person name="Larimer J."/>
            <person name="McCowan C."/>
            <person name="Montmayeur A."/>
            <person name="Murphy C."/>
            <person name="Neiman D."/>
            <person name="Pearson M."/>
            <person name="Priest M."/>
            <person name="Roberts A."/>
            <person name="Saif S."/>
            <person name="Shea T."/>
            <person name="Sisk P."/>
            <person name="Sykes S."/>
            <person name="Wortman J."/>
            <person name="Nusbaum C."/>
            <person name="Birren B."/>
        </authorList>
    </citation>
    <scope>NUCLEOTIDE SEQUENCE [LARGE SCALE GENOMIC DNA]</scope>
    <source>
        <strain evidence="3">race PST-78</strain>
    </source>
</reference>
<dbReference type="InterPro" id="IPR027141">
    <property type="entry name" value="LSm4/Sm_D1/D3"/>
</dbReference>
<dbReference type="InterPro" id="IPR010920">
    <property type="entry name" value="LSM_dom_sf"/>
</dbReference>
<evidence type="ECO:0000313" key="3">
    <source>
        <dbReference type="Proteomes" id="UP000054564"/>
    </source>
</evidence>
<dbReference type="PANTHER" id="PTHR23338">
    <property type="entry name" value="SMALL NUCLEAR RIBONUCLEOPROTEIN SM"/>
    <property type="match status" value="1"/>
</dbReference>